<dbReference type="InterPro" id="IPR000878">
    <property type="entry name" value="4pyrrol_Mease"/>
</dbReference>
<dbReference type="PANTHER" id="PTHR45790">
    <property type="entry name" value="SIROHEME SYNTHASE-RELATED"/>
    <property type="match status" value="1"/>
</dbReference>
<dbReference type="InterPro" id="IPR014777">
    <property type="entry name" value="4pyrrole_Mease_sub1"/>
</dbReference>
<gene>
    <name evidence="7" type="ORF">GCM10022377_18030</name>
</gene>
<dbReference type="InterPro" id="IPR014776">
    <property type="entry name" value="4pyrrole_Mease_sub2"/>
</dbReference>
<dbReference type="NCBIfam" id="NF004790">
    <property type="entry name" value="PRK06136.1"/>
    <property type="match status" value="1"/>
</dbReference>
<accession>A0ABP7DIC2</accession>
<dbReference type="Gene3D" id="3.30.950.10">
    <property type="entry name" value="Methyltransferase, Cobalt-precorrin-4 Transmethylase, Domain 2"/>
    <property type="match status" value="1"/>
</dbReference>
<dbReference type="CDD" id="cd11642">
    <property type="entry name" value="SUMT"/>
    <property type="match status" value="1"/>
</dbReference>
<dbReference type="InterPro" id="IPR050161">
    <property type="entry name" value="Siro_Cobalamin_biosynth"/>
</dbReference>
<protein>
    <recommendedName>
        <fullName evidence="1">uroporphyrinogen-III C-methyltransferase</fullName>
        <ecNumber evidence="1">2.1.1.107</ecNumber>
    </recommendedName>
</protein>
<keyword evidence="8" id="KW-1185">Reference proteome</keyword>
<evidence type="ECO:0000256" key="4">
    <source>
        <dbReference type="ARBA" id="ARBA00022691"/>
    </source>
</evidence>
<evidence type="ECO:0000256" key="2">
    <source>
        <dbReference type="ARBA" id="ARBA00022603"/>
    </source>
</evidence>
<evidence type="ECO:0000259" key="6">
    <source>
        <dbReference type="Pfam" id="PF00590"/>
    </source>
</evidence>
<evidence type="ECO:0000256" key="3">
    <source>
        <dbReference type="ARBA" id="ARBA00022679"/>
    </source>
</evidence>
<keyword evidence="2" id="KW-0489">Methyltransferase</keyword>
<dbReference type="PANTHER" id="PTHR45790:SF3">
    <property type="entry name" value="S-ADENOSYL-L-METHIONINE-DEPENDENT UROPORPHYRINOGEN III METHYLTRANSFERASE, CHLOROPLASTIC"/>
    <property type="match status" value="1"/>
</dbReference>
<dbReference type="NCBIfam" id="TIGR01469">
    <property type="entry name" value="cobA_cysG_Cterm"/>
    <property type="match status" value="1"/>
</dbReference>
<organism evidence="7 8">
    <name type="scientific">Zhihengliuella alba</name>
    <dbReference type="NCBI Taxonomy" id="547018"/>
    <lineage>
        <taxon>Bacteria</taxon>
        <taxon>Bacillati</taxon>
        <taxon>Actinomycetota</taxon>
        <taxon>Actinomycetes</taxon>
        <taxon>Micrococcales</taxon>
        <taxon>Micrococcaceae</taxon>
        <taxon>Zhihengliuella</taxon>
    </lineage>
</organism>
<dbReference type="Proteomes" id="UP001501536">
    <property type="component" value="Unassembled WGS sequence"/>
</dbReference>
<dbReference type="EMBL" id="BAABCJ010000002">
    <property type="protein sequence ID" value="GAA3704779.1"/>
    <property type="molecule type" value="Genomic_DNA"/>
</dbReference>
<reference evidence="8" key="1">
    <citation type="journal article" date="2019" name="Int. J. Syst. Evol. Microbiol.">
        <title>The Global Catalogue of Microorganisms (GCM) 10K type strain sequencing project: providing services to taxonomists for standard genome sequencing and annotation.</title>
        <authorList>
            <consortium name="The Broad Institute Genomics Platform"/>
            <consortium name="The Broad Institute Genome Sequencing Center for Infectious Disease"/>
            <person name="Wu L."/>
            <person name="Ma J."/>
        </authorList>
    </citation>
    <scope>NUCLEOTIDE SEQUENCE [LARGE SCALE GENOMIC DNA]</scope>
    <source>
        <strain evidence="8">JCM 16961</strain>
    </source>
</reference>
<dbReference type="InterPro" id="IPR006366">
    <property type="entry name" value="CobA/CysG_C"/>
</dbReference>
<dbReference type="Gene3D" id="3.40.1010.10">
    <property type="entry name" value="Cobalt-precorrin-4 Transmethylase, Domain 1"/>
    <property type="match status" value="1"/>
</dbReference>
<dbReference type="EC" id="2.1.1.107" evidence="1"/>
<sequence>MMLPGTPDLTGRTVLVCGEPRAARRAVARYRAAGAEVRTAEAPSEVLPSAALPSGTAAVPVAPLDGVALVVAVGPEPGSADDGAWAFLPGLCRERGILLLAEPGAAAAGGVTLVGGGPGRADLLTVAGRTALAQADVVYYDRLGPAGPGSATPAAELVAALAPGAELVDVGKTPGHHKVPQEEIERQLVEAALAGRSVVRLKGGDPFVFGRGAEEVRACAAAGVPVTVVPGVTSAISVPGTAGVPVTHRGVSKLFTVASAHQPFSEEELEHLAGLGGTLVVLMGVGTLPQTVAGLLRHGLAPATPAMVVERGFCETQRTTAAPLEGLALAAAEAKCSSPAVIVIGDVVALGDEWVRQAADLATGDLEVERT</sequence>
<name>A0ABP7DIC2_9MICC</name>
<evidence type="ECO:0000313" key="8">
    <source>
        <dbReference type="Proteomes" id="UP001501536"/>
    </source>
</evidence>
<keyword evidence="3" id="KW-0808">Transferase</keyword>
<keyword evidence="5" id="KW-0627">Porphyrin biosynthesis</keyword>
<keyword evidence="4" id="KW-0949">S-adenosyl-L-methionine</keyword>
<dbReference type="InterPro" id="IPR035996">
    <property type="entry name" value="4pyrrol_Methylase_sf"/>
</dbReference>
<feature type="domain" description="Tetrapyrrole methylase" evidence="6">
    <location>
        <begin position="111"/>
        <end position="327"/>
    </location>
</feature>
<evidence type="ECO:0000256" key="5">
    <source>
        <dbReference type="ARBA" id="ARBA00023244"/>
    </source>
</evidence>
<dbReference type="Pfam" id="PF00590">
    <property type="entry name" value="TP_methylase"/>
    <property type="match status" value="1"/>
</dbReference>
<evidence type="ECO:0000313" key="7">
    <source>
        <dbReference type="EMBL" id="GAA3704779.1"/>
    </source>
</evidence>
<evidence type="ECO:0000256" key="1">
    <source>
        <dbReference type="ARBA" id="ARBA00012162"/>
    </source>
</evidence>
<dbReference type="RefSeq" id="WP_344883140.1">
    <property type="nucleotide sequence ID" value="NZ_BAABCJ010000002.1"/>
</dbReference>
<dbReference type="SUPFAM" id="SSF53790">
    <property type="entry name" value="Tetrapyrrole methylase"/>
    <property type="match status" value="1"/>
</dbReference>
<proteinExistence type="predicted"/>
<comment type="caution">
    <text evidence="7">The sequence shown here is derived from an EMBL/GenBank/DDBJ whole genome shotgun (WGS) entry which is preliminary data.</text>
</comment>